<dbReference type="InterPro" id="IPR036388">
    <property type="entry name" value="WH-like_DNA-bd_sf"/>
</dbReference>
<dbReference type="Proteomes" id="UP000031829">
    <property type="component" value="Chromosome"/>
</dbReference>
<dbReference type="GO" id="GO:0003700">
    <property type="term" value="F:DNA-binding transcription factor activity"/>
    <property type="evidence" value="ECO:0007669"/>
    <property type="project" value="InterPro"/>
</dbReference>
<name>A0A0B6AMS7_PRIM2</name>
<dbReference type="SUPFAM" id="SSF46785">
    <property type="entry name" value="Winged helix' DNA-binding domain"/>
    <property type="match status" value="1"/>
</dbReference>
<dbReference type="Gene3D" id="1.10.10.10">
    <property type="entry name" value="Winged helix-like DNA-binding domain superfamily/Winged helix DNA-binding domain"/>
    <property type="match status" value="1"/>
</dbReference>
<dbReference type="PANTHER" id="PTHR43537:SF47">
    <property type="entry name" value="REGULATORY PROTEIN GNTR HTH"/>
    <property type="match status" value="1"/>
</dbReference>
<keyword evidence="3" id="KW-0804">Transcription</keyword>
<dbReference type="InterPro" id="IPR000524">
    <property type="entry name" value="Tscrpt_reg_HTH_GntR"/>
</dbReference>
<evidence type="ECO:0000256" key="2">
    <source>
        <dbReference type="ARBA" id="ARBA00023125"/>
    </source>
</evidence>
<keyword evidence="2" id="KW-0238">DNA-binding</keyword>
<dbReference type="Pfam" id="PF07729">
    <property type="entry name" value="FCD"/>
    <property type="match status" value="1"/>
</dbReference>
<evidence type="ECO:0000256" key="3">
    <source>
        <dbReference type="ARBA" id="ARBA00023163"/>
    </source>
</evidence>
<keyword evidence="1" id="KW-0805">Transcription regulation</keyword>
<accession>A0A0B6AMS7</accession>
<dbReference type="GO" id="GO:0003677">
    <property type="term" value="F:DNA binding"/>
    <property type="evidence" value="ECO:0007669"/>
    <property type="project" value="UniProtKB-KW"/>
</dbReference>
<dbReference type="HOGENOM" id="CLU_017584_5_5_9"/>
<dbReference type="EMBL" id="CP009920">
    <property type="protein sequence ID" value="AJI24811.1"/>
    <property type="molecule type" value="Genomic_DNA"/>
</dbReference>
<dbReference type="Pfam" id="PF00392">
    <property type="entry name" value="GntR"/>
    <property type="match status" value="1"/>
</dbReference>
<dbReference type="InterPro" id="IPR008920">
    <property type="entry name" value="TF_FadR/GntR_C"/>
</dbReference>
<dbReference type="PRINTS" id="PR00035">
    <property type="entry name" value="HTHGNTR"/>
</dbReference>
<dbReference type="PROSITE" id="PS50949">
    <property type="entry name" value="HTH_GNTR"/>
    <property type="match status" value="1"/>
</dbReference>
<dbReference type="AlphaFoldDB" id="A0A0B6AMS7"/>
<dbReference type="RefSeq" id="WP_016763804.1">
    <property type="nucleotide sequence ID" value="NZ_BCVB01000005.1"/>
</dbReference>
<protein>
    <submittedName>
        <fullName evidence="4">Bacterial regulatory s, gntR family protein</fullName>
    </submittedName>
</protein>
<organism evidence="4 5">
    <name type="scientific">Priestia megaterium (strain ATCC 14581 / DSM 32 / CCUG 1817 / JCM 2506 / NBRC 15308 / NCIMB 9376 / NCTC 10342 / NRRL B-14308 / VKM B-512 / Ford 19)</name>
    <name type="common">Bacillus megaterium</name>
    <dbReference type="NCBI Taxonomy" id="1348623"/>
    <lineage>
        <taxon>Bacteria</taxon>
        <taxon>Bacillati</taxon>
        <taxon>Bacillota</taxon>
        <taxon>Bacilli</taxon>
        <taxon>Bacillales</taxon>
        <taxon>Bacillaceae</taxon>
        <taxon>Priestia</taxon>
    </lineage>
</organism>
<evidence type="ECO:0000313" key="4">
    <source>
        <dbReference type="EMBL" id="AJI24811.1"/>
    </source>
</evidence>
<dbReference type="InterPro" id="IPR011711">
    <property type="entry name" value="GntR_C"/>
</dbReference>
<dbReference type="SMART" id="SM00895">
    <property type="entry name" value="FCD"/>
    <property type="match status" value="1"/>
</dbReference>
<dbReference type="CDD" id="cd07377">
    <property type="entry name" value="WHTH_GntR"/>
    <property type="match status" value="1"/>
</dbReference>
<dbReference type="KEGG" id="bmeg:BG04_4257"/>
<dbReference type="Gene3D" id="1.20.120.530">
    <property type="entry name" value="GntR ligand-binding domain-like"/>
    <property type="match status" value="1"/>
</dbReference>
<dbReference type="InterPro" id="IPR036390">
    <property type="entry name" value="WH_DNA-bd_sf"/>
</dbReference>
<evidence type="ECO:0000313" key="5">
    <source>
        <dbReference type="Proteomes" id="UP000031829"/>
    </source>
</evidence>
<dbReference type="SMART" id="SM00345">
    <property type="entry name" value="HTH_GNTR"/>
    <property type="match status" value="1"/>
</dbReference>
<gene>
    <name evidence="4" type="ORF">BG04_4257</name>
</gene>
<proteinExistence type="predicted"/>
<sequence length="222" mass="25969">MNNFDLHKPLPYYLQFYEKIKQMIVNGEYKPGQRINETQLAKAFGVSRSPIREAMRLLEKDGLLVADQKTGFIVYSLSPEDVEEIYQIRTALESLAIELCITRASDEELLFIEQLLDRTAEEIKQGAEDSRLIELNEHFHQLILQSSHNKHLKKQLDSVNVLIYFCRVLNFKGKGRAAEILDEHQQVFTFMKKRSLKAVEHMQKHLHHDLVHLQKRLNTKSD</sequence>
<reference evidence="4 5" key="1">
    <citation type="journal article" date="2015" name="Genome Announc.">
        <title>Complete genome sequences for 35 biothreat assay-relevant bacillus species.</title>
        <authorList>
            <person name="Johnson S.L."/>
            <person name="Daligault H.E."/>
            <person name="Davenport K.W."/>
            <person name="Jaissle J."/>
            <person name="Frey K.G."/>
            <person name="Ladner J.T."/>
            <person name="Broomall S.M."/>
            <person name="Bishop-Lilly K.A."/>
            <person name="Bruce D.C."/>
            <person name="Gibbons H.S."/>
            <person name="Coyne S.R."/>
            <person name="Lo C.C."/>
            <person name="Meincke L."/>
            <person name="Munk A.C."/>
            <person name="Koroleva G.I."/>
            <person name="Rosenzweig C.N."/>
            <person name="Palacios G.F."/>
            <person name="Redden C.L."/>
            <person name="Minogue T.D."/>
            <person name="Chain P.S."/>
        </authorList>
    </citation>
    <scope>NUCLEOTIDE SEQUENCE [LARGE SCALE GENOMIC DNA]</scope>
    <source>
        <strain evidence="5">ATCC 14581 / DSM 32 / JCM 2506 / NBRC 15308 / NCIMB 9376 / NCTC 10342 / NRRL B-14308 / VKM B-512</strain>
    </source>
</reference>
<dbReference type="PANTHER" id="PTHR43537">
    <property type="entry name" value="TRANSCRIPTIONAL REGULATOR, GNTR FAMILY"/>
    <property type="match status" value="1"/>
</dbReference>
<evidence type="ECO:0000256" key="1">
    <source>
        <dbReference type="ARBA" id="ARBA00023015"/>
    </source>
</evidence>
<dbReference type="GeneID" id="93642271"/>
<dbReference type="SUPFAM" id="SSF48008">
    <property type="entry name" value="GntR ligand-binding domain-like"/>
    <property type="match status" value="1"/>
</dbReference>